<organism evidence="3 4">
    <name type="scientific">Setomelanomma holmii</name>
    <dbReference type="NCBI Taxonomy" id="210430"/>
    <lineage>
        <taxon>Eukaryota</taxon>
        <taxon>Fungi</taxon>
        <taxon>Dikarya</taxon>
        <taxon>Ascomycota</taxon>
        <taxon>Pezizomycotina</taxon>
        <taxon>Dothideomycetes</taxon>
        <taxon>Pleosporomycetidae</taxon>
        <taxon>Pleosporales</taxon>
        <taxon>Pleosporineae</taxon>
        <taxon>Phaeosphaeriaceae</taxon>
        <taxon>Setomelanomma</taxon>
    </lineage>
</organism>
<evidence type="ECO:0000256" key="1">
    <source>
        <dbReference type="SAM" id="MobiDB-lite"/>
    </source>
</evidence>
<dbReference type="AlphaFoldDB" id="A0A9P4HE35"/>
<feature type="transmembrane region" description="Helical" evidence="2">
    <location>
        <begin position="34"/>
        <end position="51"/>
    </location>
</feature>
<reference evidence="3" key="1">
    <citation type="journal article" date="2020" name="Stud. Mycol.">
        <title>101 Dothideomycetes genomes: a test case for predicting lifestyles and emergence of pathogens.</title>
        <authorList>
            <person name="Haridas S."/>
            <person name="Albert R."/>
            <person name="Binder M."/>
            <person name="Bloem J."/>
            <person name="Labutti K."/>
            <person name="Salamov A."/>
            <person name="Andreopoulos B."/>
            <person name="Baker S."/>
            <person name="Barry K."/>
            <person name="Bills G."/>
            <person name="Bluhm B."/>
            <person name="Cannon C."/>
            <person name="Castanera R."/>
            <person name="Culley D."/>
            <person name="Daum C."/>
            <person name="Ezra D."/>
            <person name="Gonzalez J."/>
            <person name="Henrissat B."/>
            <person name="Kuo A."/>
            <person name="Liang C."/>
            <person name="Lipzen A."/>
            <person name="Lutzoni F."/>
            <person name="Magnuson J."/>
            <person name="Mondo S."/>
            <person name="Nolan M."/>
            <person name="Ohm R."/>
            <person name="Pangilinan J."/>
            <person name="Park H.-J."/>
            <person name="Ramirez L."/>
            <person name="Alfaro M."/>
            <person name="Sun H."/>
            <person name="Tritt A."/>
            <person name="Yoshinaga Y."/>
            <person name="Zwiers L.-H."/>
            <person name="Turgeon B."/>
            <person name="Goodwin S."/>
            <person name="Spatafora J."/>
            <person name="Crous P."/>
            <person name="Grigoriev I."/>
        </authorList>
    </citation>
    <scope>NUCLEOTIDE SEQUENCE</scope>
    <source>
        <strain evidence="3">CBS 110217</strain>
    </source>
</reference>
<accession>A0A9P4HE35</accession>
<protein>
    <submittedName>
        <fullName evidence="3">Uncharacterized protein</fullName>
    </submittedName>
</protein>
<feature type="region of interest" description="Disordered" evidence="1">
    <location>
        <begin position="87"/>
        <end position="119"/>
    </location>
</feature>
<keyword evidence="2" id="KW-1133">Transmembrane helix</keyword>
<keyword evidence="4" id="KW-1185">Reference proteome</keyword>
<keyword evidence="2" id="KW-0812">Transmembrane</keyword>
<proteinExistence type="predicted"/>
<sequence>MASASGILGYGVARIVLAVWDGGLKPLQELQTMGFGQVVALGLLALTLLAVTEINNEQKILDENILVTSSLSSSSIDVAEEDLINNNEISTSDSNSANESKLPADTTLMNERDTTRESISADSEINTIADSYVADITSFRHSSSIDPQ</sequence>
<comment type="caution">
    <text evidence="3">The sequence shown here is derived from an EMBL/GenBank/DDBJ whole genome shotgun (WGS) entry which is preliminary data.</text>
</comment>
<evidence type="ECO:0000256" key="2">
    <source>
        <dbReference type="SAM" id="Phobius"/>
    </source>
</evidence>
<feature type="compositionally biased region" description="Polar residues" evidence="1">
    <location>
        <begin position="87"/>
        <end position="99"/>
    </location>
</feature>
<dbReference type="EMBL" id="ML978169">
    <property type="protein sequence ID" value="KAF2032933.1"/>
    <property type="molecule type" value="Genomic_DNA"/>
</dbReference>
<keyword evidence="2" id="KW-0472">Membrane</keyword>
<name>A0A9P4HE35_9PLEO</name>
<gene>
    <name evidence="3" type="ORF">EK21DRAFT_109385</name>
</gene>
<evidence type="ECO:0000313" key="4">
    <source>
        <dbReference type="Proteomes" id="UP000799777"/>
    </source>
</evidence>
<dbReference type="Proteomes" id="UP000799777">
    <property type="component" value="Unassembled WGS sequence"/>
</dbReference>
<evidence type="ECO:0000313" key="3">
    <source>
        <dbReference type="EMBL" id="KAF2032933.1"/>
    </source>
</evidence>